<dbReference type="InterPro" id="IPR057313">
    <property type="entry name" value="Maqu_2507-like"/>
</dbReference>
<name>A0AA48KT49_9ALTE</name>
<dbReference type="CDD" id="cd05263">
    <property type="entry name" value="MupV_like_SDR_e"/>
    <property type="match status" value="1"/>
</dbReference>
<keyword evidence="5" id="KW-1185">Reference proteome</keyword>
<evidence type="ECO:0000259" key="3">
    <source>
        <dbReference type="SMART" id="SM00822"/>
    </source>
</evidence>
<protein>
    <submittedName>
        <fullName evidence="4">Short chain dehydrogenase</fullName>
    </submittedName>
</protein>
<evidence type="ECO:0000313" key="4">
    <source>
        <dbReference type="EMBL" id="BDX07159.1"/>
    </source>
</evidence>
<dbReference type="PANTHER" id="PTHR44196">
    <property type="entry name" value="DEHYDROGENASE/REDUCTASE SDR FAMILY MEMBER 7B"/>
    <property type="match status" value="1"/>
</dbReference>
<evidence type="ECO:0000256" key="1">
    <source>
        <dbReference type="ARBA" id="ARBA00006484"/>
    </source>
</evidence>
<dbReference type="InterPro" id="IPR002347">
    <property type="entry name" value="SDR_fam"/>
</dbReference>
<dbReference type="InterPro" id="IPR036291">
    <property type="entry name" value="NAD(P)-bd_dom_sf"/>
</dbReference>
<dbReference type="SUPFAM" id="SSF51735">
    <property type="entry name" value="NAD(P)-binding Rossmann-fold domains"/>
    <property type="match status" value="2"/>
</dbReference>
<evidence type="ECO:0000256" key="2">
    <source>
        <dbReference type="ARBA" id="ARBA00023002"/>
    </source>
</evidence>
<dbReference type="Pfam" id="PF00106">
    <property type="entry name" value="adh_short"/>
    <property type="match status" value="1"/>
</dbReference>
<evidence type="ECO:0000313" key="5">
    <source>
        <dbReference type="Proteomes" id="UP001333710"/>
    </source>
</evidence>
<dbReference type="PANTHER" id="PTHR44196:SF1">
    <property type="entry name" value="DEHYDROGENASE_REDUCTASE SDR FAMILY MEMBER 7B"/>
    <property type="match status" value="1"/>
</dbReference>
<dbReference type="NCBIfam" id="NF005539">
    <property type="entry name" value="PRK07201.1"/>
    <property type="match status" value="1"/>
</dbReference>
<dbReference type="GO" id="GO:0016491">
    <property type="term" value="F:oxidoreductase activity"/>
    <property type="evidence" value="ECO:0007669"/>
    <property type="project" value="UniProtKB-KW"/>
</dbReference>
<comment type="similarity">
    <text evidence="1">Belongs to the short-chain dehydrogenases/reductases (SDR) family.</text>
</comment>
<dbReference type="InterPro" id="IPR057326">
    <property type="entry name" value="KR_dom"/>
</dbReference>
<gene>
    <name evidence="4" type="ORF">MACH26_26800</name>
</gene>
<dbReference type="GO" id="GO:0016020">
    <property type="term" value="C:membrane"/>
    <property type="evidence" value="ECO:0007669"/>
    <property type="project" value="TreeGrafter"/>
</dbReference>
<keyword evidence="2" id="KW-0560">Oxidoreductase</keyword>
<dbReference type="InterPro" id="IPR020904">
    <property type="entry name" value="Sc_DH/Rdtase_CS"/>
</dbReference>
<dbReference type="SMART" id="SM00822">
    <property type="entry name" value="PKS_KR"/>
    <property type="match status" value="1"/>
</dbReference>
<dbReference type="PRINTS" id="PR00081">
    <property type="entry name" value="GDHRDH"/>
</dbReference>
<dbReference type="InterPro" id="IPR013120">
    <property type="entry name" value="FAR_NAD-bd"/>
</dbReference>
<feature type="domain" description="Ketoreductase" evidence="3">
    <location>
        <begin position="376"/>
        <end position="553"/>
    </location>
</feature>
<dbReference type="EMBL" id="AP027272">
    <property type="protein sequence ID" value="BDX07159.1"/>
    <property type="molecule type" value="Genomic_DNA"/>
</dbReference>
<dbReference type="Gene3D" id="3.40.50.720">
    <property type="entry name" value="NAD(P)-binding Rossmann-like Domain"/>
    <property type="match status" value="2"/>
</dbReference>
<dbReference type="AlphaFoldDB" id="A0AA48KT49"/>
<dbReference type="CDD" id="cd05233">
    <property type="entry name" value="SDR_c"/>
    <property type="match status" value="1"/>
</dbReference>
<proteinExistence type="inferred from homology"/>
<dbReference type="RefSeq" id="WP_338293146.1">
    <property type="nucleotide sequence ID" value="NZ_AP027272.1"/>
</dbReference>
<dbReference type="PROSITE" id="PS00061">
    <property type="entry name" value="ADH_SHORT"/>
    <property type="match status" value="1"/>
</dbReference>
<sequence length="679" mass="75228">MNYFVTGLTGFIGQQFLESLSKRDGKIFALVRPGSVKKIEKLRFDHGLTEEQLVAVPGDLGQSLCGVNPDDLDSIDHFYHLGAIYDLTADQEQQKEANVTGTREAIALAEKLGVKCFHHISSIVAAGFFPGVFKESMFDEAVGVEQNAYFQTKHESEGLVRNECSVPWRIYRPGIVVGNSKTGWINKIDGPYYFFNLINSISELVPRWVPLPVYRGNATNIVPVDFIADALDHISHKPDLDGKCFHLTNPEPMTFGKVINNFLKAAKGPTMKLDIPAERLMDFVPAGPRMFLKNKAIVQGVKMQVLQNLKIPKEVMLTEHLNTEYDCTNTLKALEDSDISCPPLKTYARRLWNYWEQNLNPEYMKPNYLPDVVEGKNVLITGGSEGIGREVADNCAKAGAKVILVARTQEKLDVAVEEIRAAGGDAVSYSCDLSDLDALDDLAEKVLKDHGHVDILINNAGRSIRRSLKLTYERFHDFERVMQINYFSAIRLTMNLLPSMTARKSGHVVNISTIAAMSSGSPRFSSYTASKSALDAWSNTAAFEYASDNIHFTNVHMPLVRTKMIAATTQYQSVNVLTTEQAGKLVNSAMINRPAEVNTLTGTIIRLLGILAPQLNHLVFSTLYQLTDDSEAAKASAAAKPVPEDKDAIADKAMDALNRLKLDKEVLEAVDNLLRGYHT</sequence>
<reference evidence="4" key="1">
    <citation type="submission" date="2023-01" db="EMBL/GenBank/DDBJ databases">
        <title>Complete genome sequence of Planctobacterium marinum strain Dej080120_11.</title>
        <authorList>
            <person name="Ueki S."/>
            <person name="Maruyama F."/>
        </authorList>
    </citation>
    <scope>NUCLEOTIDE SEQUENCE</scope>
    <source>
        <strain evidence="4">Dej080120_11</strain>
    </source>
</reference>
<dbReference type="PRINTS" id="PR00080">
    <property type="entry name" value="SDRFAMILY"/>
</dbReference>
<organism evidence="4 5">
    <name type="scientific">Planctobacterium marinum</name>
    <dbReference type="NCBI Taxonomy" id="1631968"/>
    <lineage>
        <taxon>Bacteria</taxon>
        <taxon>Pseudomonadati</taxon>
        <taxon>Pseudomonadota</taxon>
        <taxon>Gammaproteobacteria</taxon>
        <taxon>Alteromonadales</taxon>
        <taxon>Alteromonadaceae</taxon>
        <taxon>Planctobacterium</taxon>
    </lineage>
</organism>
<accession>A0AA48KT49</accession>
<dbReference type="KEGG" id="pmaw:MACH26_26800"/>
<dbReference type="Proteomes" id="UP001333710">
    <property type="component" value="Chromosome"/>
</dbReference>
<dbReference type="Pfam" id="PF07993">
    <property type="entry name" value="NAD_binding_4"/>
    <property type="match status" value="1"/>
</dbReference>